<protein>
    <recommendedName>
        <fullName evidence="3">Probable chemoreceptor glutamine deamidase CheD</fullName>
        <ecNumber evidence="3">3.5.1.44</ecNumber>
    </recommendedName>
</protein>
<dbReference type="InterPro" id="IPR011324">
    <property type="entry name" value="Cytotoxic_necrot_fac-like_cat"/>
</dbReference>
<dbReference type="RefSeq" id="WP_124026340.1">
    <property type="nucleotide sequence ID" value="NZ_JBHRSN010000005.1"/>
</dbReference>
<keyword evidence="5" id="KW-1185">Reference proteome</keyword>
<dbReference type="NCBIfam" id="NF010013">
    <property type="entry name" value="PRK13487.1"/>
    <property type="match status" value="1"/>
</dbReference>
<reference evidence="4 5" key="1">
    <citation type="submission" date="2018-11" db="EMBL/GenBank/DDBJ databases">
        <authorList>
            <person name="Ye M.-Q."/>
            <person name="Du Z.-J."/>
        </authorList>
    </citation>
    <scope>NUCLEOTIDE SEQUENCE [LARGE SCALE GENOMIC DNA]</scope>
    <source>
        <strain evidence="4 5">U0105</strain>
    </source>
</reference>
<dbReference type="Pfam" id="PF03975">
    <property type="entry name" value="CheD"/>
    <property type="match status" value="1"/>
</dbReference>
<comment type="caution">
    <text evidence="4">The sequence shown here is derived from an EMBL/GenBank/DDBJ whole genome shotgun (WGS) entry which is preliminary data.</text>
</comment>
<dbReference type="PANTHER" id="PTHR35147">
    <property type="entry name" value="CHEMORECEPTOR GLUTAMINE DEAMIDASE CHED-RELATED"/>
    <property type="match status" value="1"/>
</dbReference>
<keyword evidence="1 3" id="KW-0145">Chemotaxis</keyword>
<dbReference type="HAMAP" id="MF_01440">
    <property type="entry name" value="CheD"/>
    <property type="match status" value="1"/>
</dbReference>
<dbReference type="GO" id="GO:0050568">
    <property type="term" value="F:protein-glutamine glutaminase activity"/>
    <property type="evidence" value="ECO:0007669"/>
    <property type="project" value="UniProtKB-UniRule"/>
</dbReference>
<evidence type="ECO:0000313" key="5">
    <source>
        <dbReference type="Proteomes" id="UP000275281"/>
    </source>
</evidence>
<keyword evidence="2 3" id="KW-0378">Hydrolase</keyword>
<proteinExistence type="inferred from homology"/>
<dbReference type="InterPro" id="IPR038592">
    <property type="entry name" value="CheD-like_sf"/>
</dbReference>
<sequence>MSVQPCQPGFEHINRYFDRQVGMNTAKILPGEFYISQQKEIITTVLGSCISVCAYDLQQQVGGMNHFLLPMSRSEKLDLGSEAFRYGDVAMEQMINALLKLGAERRRLQFKAFGGGQIIKTMTPIGESNISFLKKFMALEGFKIEASDMGGPYPRKVRFDPLTGQVWVKRLAHLHNDTISKREADYQKNLNEHDQSGEIDLFE</sequence>
<dbReference type="Proteomes" id="UP000275281">
    <property type="component" value="Unassembled WGS sequence"/>
</dbReference>
<keyword evidence="4" id="KW-0675">Receptor</keyword>
<dbReference type="EMBL" id="RPOK01000001">
    <property type="protein sequence ID" value="RPJ68339.1"/>
    <property type="molecule type" value="Genomic_DNA"/>
</dbReference>
<evidence type="ECO:0000256" key="2">
    <source>
        <dbReference type="ARBA" id="ARBA00022801"/>
    </source>
</evidence>
<gene>
    <name evidence="3 4" type="primary">cheD</name>
    <name evidence="4" type="ORF">DRW07_02715</name>
</gene>
<comment type="similarity">
    <text evidence="3">Belongs to the CheD family.</text>
</comment>
<comment type="function">
    <text evidence="3">Probably deamidates glutamine residues to glutamate on methyl-accepting chemotaxis receptors (MCPs), playing an important role in chemotaxis.</text>
</comment>
<accession>A0A3N5YA55</accession>
<dbReference type="SUPFAM" id="SSF64438">
    <property type="entry name" value="CNF1/YfiH-like putative cysteine hydrolases"/>
    <property type="match status" value="1"/>
</dbReference>
<dbReference type="PANTHER" id="PTHR35147:SF2">
    <property type="entry name" value="CHEMORECEPTOR GLUTAMINE DEAMIDASE CHED-RELATED"/>
    <property type="match status" value="1"/>
</dbReference>
<evidence type="ECO:0000256" key="3">
    <source>
        <dbReference type="HAMAP-Rule" id="MF_01440"/>
    </source>
</evidence>
<name>A0A3N5YA55_9ALTE</name>
<dbReference type="EC" id="3.5.1.44" evidence="3"/>
<comment type="catalytic activity">
    <reaction evidence="3">
        <text>L-glutaminyl-[protein] + H2O = L-glutamyl-[protein] + NH4(+)</text>
        <dbReference type="Rhea" id="RHEA:16441"/>
        <dbReference type="Rhea" id="RHEA-COMP:10207"/>
        <dbReference type="Rhea" id="RHEA-COMP:10208"/>
        <dbReference type="ChEBI" id="CHEBI:15377"/>
        <dbReference type="ChEBI" id="CHEBI:28938"/>
        <dbReference type="ChEBI" id="CHEBI:29973"/>
        <dbReference type="ChEBI" id="CHEBI:30011"/>
        <dbReference type="EC" id="3.5.1.44"/>
    </reaction>
</comment>
<dbReference type="CDD" id="cd16352">
    <property type="entry name" value="CheD"/>
    <property type="match status" value="1"/>
</dbReference>
<organism evidence="4 5">
    <name type="scientific">Alteromonas sediminis</name>
    <dbReference type="NCBI Taxonomy" id="2259342"/>
    <lineage>
        <taxon>Bacteria</taxon>
        <taxon>Pseudomonadati</taxon>
        <taxon>Pseudomonadota</taxon>
        <taxon>Gammaproteobacteria</taxon>
        <taxon>Alteromonadales</taxon>
        <taxon>Alteromonadaceae</taxon>
        <taxon>Alteromonas/Salinimonas group</taxon>
        <taxon>Alteromonas</taxon>
    </lineage>
</organism>
<dbReference type="OrthoDB" id="9807202at2"/>
<dbReference type="GO" id="GO:0006935">
    <property type="term" value="P:chemotaxis"/>
    <property type="evidence" value="ECO:0007669"/>
    <property type="project" value="UniProtKB-UniRule"/>
</dbReference>
<evidence type="ECO:0000256" key="1">
    <source>
        <dbReference type="ARBA" id="ARBA00022500"/>
    </source>
</evidence>
<dbReference type="AlphaFoldDB" id="A0A3N5YA55"/>
<dbReference type="InterPro" id="IPR005659">
    <property type="entry name" value="Chemorcpt_Glu_NH3ase_CheD"/>
</dbReference>
<dbReference type="Gene3D" id="3.30.1330.200">
    <property type="match status" value="1"/>
</dbReference>
<evidence type="ECO:0000313" key="4">
    <source>
        <dbReference type="EMBL" id="RPJ68339.1"/>
    </source>
</evidence>